<evidence type="ECO:0008006" key="3">
    <source>
        <dbReference type="Google" id="ProtNLM"/>
    </source>
</evidence>
<dbReference type="SUPFAM" id="SSF54909">
    <property type="entry name" value="Dimeric alpha+beta barrel"/>
    <property type="match status" value="1"/>
</dbReference>
<keyword evidence="2" id="KW-1185">Reference proteome</keyword>
<evidence type="ECO:0000313" key="1">
    <source>
        <dbReference type="EMBL" id="GFE65113.1"/>
    </source>
</evidence>
<name>A0A6N6JFH1_9RHOB</name>
<gene>
    <name evidence="1" type="ORF">KIN_21870</name>
</gene>
<evidence type="ECO:0000313" key="2">
    <source>
        <dbReference type="Proteomes" id="UP000436822"/>
    </source>
</evidence>
<dbReference type="Proteomes" id="UP000436822">
    <property type="component" value="Unassembled WGS sequence"/>
</dbReference>
<organism evidence="1 2">
    <name type="scientific">Litoreibacter roseus</name>
    <dbReference type="NCBI Taxonomy" id="2601869"/>
    <lineage>
        <taxon>Bacteria</taxon>
        <taxon>Pseudomonadati</taxon>
        <taxon>Pseudomonadota</taxon>
        <taxon>Alphaproteobacteria</taxon>
        <taxon>Rhodobacterales</taxon>
        <taxon>Roseobacteraceae</taxon>
        <taxon>Litoreibacter</taxon>
    </lineage>
</organism>
<reference evidence="1 2" key="1">
    <citation type="submission" date="2019-12" db="EMBL/GenBank/DDBJ databases">
        <title>Litoreibacter badius sp. nov., a novel bacteriochlorophyll a-containing bacterium in the genus Litoreibacter.</title>
        <authorList>
            <person name="Kanamuro M."/>
            <person name="Takabe Y."/>
            <person name="Mori K."/>
            <person name="Takaichi S."/>
            <person name="Hanada S."/>
        </authorList>
    </citation>
    <scope>NUCLEOTIDE SEQUENCE [LARGE SCALE GENOMIC DNA]</scope>
    <source>
        <strain evidence="1 2">K6</strain>
    </source>
</reference>
<dbReference type="Gene3D" id="3.30.70.100">
    <property type="match status" value="1"/>
</dbReference>
<dbReference type="InterPro" id="IPR009874">
    <property type="entry name" value="DUF1428"/>
</dbReference>
<dbReference type="RefSeq" id="WP_159806791.1">
    <property type="nucleotide sequence ID" value="NZ_BLJE01000002.1"/>
</dbReference>
<dbReference type="AlphaFoldDB" id="A0A6N6JFH1"/>
<sequence>MSYITVAIYAVPTAKKDEFIAHSKELTPLFTKHGALAAIDAWGDDVPEGETTSFPMAVKCGADETVAYSHVIWPDKETHDANMSNVMTAMQQATEDNPMPFDGKRMIFASFQQVVEA</sequence>
<protein>
    <recommendedName>
        <fullName evidence="3">DUF1428 domain-containing protein</fullName>
    </recommendedName>
</protein>
<dbReference type="EMBL" id="BLJE01000002">
    <property type="protein sequence ID" value="GFE65113.1"/>
    <property type="molecule type" value="Genomic_DNA"/>
</dbReference>
<dbReference type="Pfam" id="PF07237">
    <property type="entry name" value="DUF1428"/>
    <property type="match status" value="1"/>
</dbReference>
<accession>A0A6N6JFH1</accession>
<comment type="caution">
    <text evidence="1">The sequence shown here is derived from an EMBL/GenBank/DDBJ whole genome shotgun (WGS) entry which is preliminary data.</text>
</comment>
<dbReference type="InterPro" id="IPR011008">
    <property type="entry name" value="Dimeric_a/b-barrel"/>
</dbReference>
<dbReference type="OrthoDB" id="9792392at2"/>
<proteinExistence type="predicted"/>